<gene>
    <name evidence="2" type="ORF">CISIN_1g044719mg</name>
</gene>
<feature type="signal peptide" evidence="1">
    <location>
        <begin position="1"/>
        <end position="31"/>
    </location>
</feature>
<feature type="chain" id="PRO_5001635186" evidence="1">
    <location>
        <begin position="32"/>
        <end position="92"/>
    </location>
</feature>
<sequence>MPYSKEELRVKNHLLLLILILLLLLWKRVLKKPFNSVAGEVEAPSISVLSFPNHHQMCIHKKSDPFFLYITINLFFRYVNHYQSLSFFLFFF</sequence>
<evidence type="ECO:0000313" key="3">
    <source>
        <dbReference type="Proteomes" id="UP000027120"/>
    </source>
</evidence>
<dbReference type="EMBL" id="KK794367">
    <property type="protein sequence ID" value="KDO36458.1"/>
    <property type="molecule type" value="Genomic_DNA"/>
</dbReference>
<organism evidence="2 3">
    <name type="scientific">Citrus sinensis</name>
    <name type="common">Sweet orange</name>
    <name type="synonym">Citrus aurantium var. sinensis</name>
    <dbReference type="NCBI Taxonomy" id="2711"/>
    <lineage>
        <taxon>Eukaryota</taxon>
        <taxon>Viridiplantae</taxon>
        <taxon>Streptophyta</taxon>
        <taxon>Embryophyta</taxon>
        <taxon>Tracheophyta</taxon>
        <taxon>Spermatophyta</taxon>
        <taxon>Magnoliopsida</taxon>
        <taxon>eudicotyledons</taxon>
        <taxon>Gunneridae</taxon>
        <taxon>Pentapetalae</taxon>
        <taxon>rosids</taxon>
        <taxon>malvids</taxon>
        <taxon>Sapindales</taxon>
        <taxon>Rutaceae</taxon>
        <taxon>Aurantioideae</taxon>
        <taxon>Citrus</taxon>
    </lineage>
</organism>
<keyword evidence="1" id="KW-0732">Signal</keyword>
<keyword evidence="3" id="KW-1185">Reference proteome</keyword>
<name>A0A067D103_CITSI</name>
<protein>
    <submittedName>
        <fullName evidence="2">Uncharacterized protein</fullName>
    </submittedName>
</protein>
<accession>A0A067D103</accession>
<proteinExistence type="predicted"/>
<reference evidence="2 3" key="1">
    <citation type="submission" date="2014-04" db="EMBL/GenBank/DDBJ databases">
        <authorList>
            <consortium name="International Citrus Genome Consortium"/>
            <person name="Gmitter F."/>
            <person name="Chen C."/>
            <person name="Farmerie W."/>
            <person name="Harkins T."/>
            <person name="Desany B."/>
            <person name="Mohiuddin M."/>
            <person name="Kodira C."/>
            <person name="Borodovsky M."/>
            <person name="Lomsadze A."/>
            <person name="Burns P."/>
            <person name="Jenkins J."/>
            <person name="Prochnik S."/>
            <person name="Shu S."/>
            <person name="Chapman J."/>
            <person name="Pitluck S."/>
            <person name="Schmutz J."/>
            <person name="Rokhsar D."/>
        </authorList>
    </citation>
    <scope>NUCLEOTIDE SEQUENCE</scope>
</reference>
<evidence type="ECO:0000256" key="1">
    <source>
        <dbReference type="SAM" id="SignalP"/>
    </source>
</evidence>
<dbReference type="AlphaFoldDB" id="A0A067D103"/>
<evidence type="ECO:0000313" key="2">
    <source>
        <dbReference type="EMBL" id="KDO36458.1"/>
    </source>
</evidence>
<dbReference type="SMR" id="A0A067D103"/>
<dbReference type="Proteomes" id="UP000027120">
    <property type="component" value="Unassembled WGS sequence"/>
</dbReference>